<evidence type="ECO:0000259" key="2">
    <source>
        <dbReference type="SMART" id="SM00822"/>
    </source>
</evidence>
<accession>A0A381PKW2</accession>
<dbReference type="PANTHER" id="PTHR42760:SF40">
    <property type="entry name" value="3-OXOACYL-[ACYL-CARRIER-PROTEIN] REDUCTASE, CHLOROPLASTIC"/>
    <property type="match status" value="1"/>
</dbReference>
<feature type="domain" description="Ketoreductase" evidence="2">
    <location>
        <begin position="7"/>
        <end position="192"/>
    </location>
</feature>
<evidence type="ECO:0000313" key="3">
    <source>
        <dbReference type="EMBL" id="SUZ66083.1"/>
    </source>
</evidence>
<dbReference type="InterPro" id="IPR057326">
    <property type="entry name" value="KR_dom"/>
</dbReference>
<dbReference type="GO" id="GO:0016616">
    <property type="term" value="F:oxidoreductase activity, acting on the CH-OH group of donors, NAD or NADP as acceptor"/>
    <property type="evidence" value="ECO:0007669"/>
    <property type="project" value="UniProtKB-ARBA"/>
</dbReference>
<gene>
    <name evidence="3" type="ORF">METZ01_LOCUS18937</name>
</gene>
<dbReference type="AlphaFoldDB" id="A0A381PKW2"/>
<sequence>MRNLDGKVALVAGGSRGIGAATARLFAEAGARVVITHRDSADAAGETLASFTGEGHRIVRASAVDTAALTAAAASVVDTEGRLDVLVNNAAKSKVIRHHDLDALDDDFFDSVLQTNVRGAFATVRAFRRLLAADGGGLVVNISSLAARSANGSNIAYSASKAAMDNMTLSLARALAPEIRVVSVAPGLVDTEFTRGWDPAVRQRNIDHTPLGRLATPEDVGQAVVAVATDLTFVTGIVIPVDGGRPLGS</sequence>
<dbReference type="SMART" id="SM00822">
    <property type="entry name" value="PKS_KR"/>
    <property type="match status" value="1"/>
</dbReference>
<reference evidence="3" key="1">
    <citation type="submission" date="2018-05" db="EMBL/GenBank/DDBJ databases">
        <authorList>
            <person name="Lanie J.A."/>
            <person name="Ng W.-L."/>
            <person name="Kazmierczak K.M."/>
            <person name="Andrzejewski T.M."/>
            <person name="Davidsen T.M."/>
            <person name="Wayne K.J."/>
            <person name="Tettelin H."/>
            <person name="Glass J.I."/>
            <person name="Rusch D."/>
            <person name="Podicherti R."/>
            <person name="Tsui H.-C.T."/>
            <person name="Winkler M.E."/>
        </authorList>
    </citation>
    <scope>NUCLEOTIDE SEQUENCE</scope>
</reference>
<dbReference type="Pfam" id="PF13561">
    <property type="entry name" value="adh_short_C2"/>
    <property type="match status" value="1"/>
</dbReference>
<comment type="similarity">
    <text evidence="1">Belongs to the short-chain dehydrogenases/reductases (SDR) family.</text>
</comment>
<dbReference type="FunFam" id="3.40.50.720:FF:000084">
    <property type="entry name" value="Short-chain dehydrogenase reductase"/>
    <property type="match status" value="1"/>
</dbReference>
<protein>
    <recommendedName>
        <fullName evidence="2">Ketoreductase domain-containing protein</fullName>
    </recommendedName>
</protein>
<dbReference type="Gene3D" id="3.40.50.720">
    <property type="entry name" value="NAD(P)-binding Rossmann-like Domain"/>
    <property type="match status" value="1"/>
</dbReference>
<dbReference type="PROSITE" id="PS00061">
    <property type="entry name" value="ADH_SHORT"/>
    <property type="match status" value="1"/>
</dbReference>
<dbReference type="CDD" id="cd05233">
    <property type="entry name" value="SDR_c"/>
    <property type="match status" value="1"/>
</dbReference>
<dbReference type="SUPFAM" id="SSF51735">
    <property type="entry name" value="NAD(P)-binding Rossmann-fold domains"/>
    <property type="match status" value="1"/>
</dbReference>
<dbReference type="InterPro" id="IPR036291">
    <property type="entry name" value="NAD(P)-bd_dom_sf"/>
</dbReference>
<name>A0A381PKW2_9ZZZZ</name>
<dbReference type="PRINTS" id="PR00080">
    <property type="entry name" value="SDRFAMILY"/>
</dbReference>
<dbReference type="InterPro" id="IPR020904">
    <property type="entry name" value="Sc_DH/Rdtase_CS"/>
</dbReference>
<organism evidence="3">
    <name type="scientific">marine metagenome</name>
    <dbReference type="NCBI Taxonomy" id="408172"/>
    <lineage>
        <taxon>unclassified sequences</taxon>
        <taxon>metagenomes</taxon>
        <taxon>ecological metagenomes</taxon>
    </lineage>
</organism>
<proteinExistence type="inferred from homology"/>
<dbReference type="EMBL" id="UINC01000975">
    <property type="protein sequence ID" value="SUZ66083.1"/>
    <property type="molecule type" value="Genomic_DNA"/>
</dbReference>
<dbReference type="GO" id="GO:0030497">
    <property type="term" value="P:fatty acid elongation"/>
    <property type="evidence" value="ECO:0007669"/>
    <property type="project" value="TreeGrafter"/>
</dbReference>
<evidence type="ECO:0000256" key="1">
    <source>
        <dbReference type="ARBA" id="ARBA00006484"/>
    </source>
</evidence>
<dbReference type="PANTHER" id="PTHR42760">
    <property type="entry name" value="SHORT-CHAIN DEHYDROGENASES/REDUCTASES FAMILY MEMBER"/>
    <property type="match status" value="1"/>
</dbReference>
<dbReference type="InterPro" id="IPR002347">
    <property type="entry name" value="SDR_fam"/>
</dbReference>
<dbReference type="PRINTS" id="PR00081">
    <property type="entry name" value="GDHRDH"/>
</dbReference>